<dbReference type="InterPro" id="IPR025392">
    <property type="entry name" value="DUF4124"/>
</dbReference>
<sequence length="220" mass="24448">MPSPAFVWCRTMAKGSGNRYSTSIFTSWPDVILPGLRGKERGFEIMKRIVTVVAVMLLWSLPAMAETYSWTDKSGTVNFSDDYYSVPKQYRKKVRRLGDIDAQPAADSGKGAGAGQQAALPETGRSGAGTDAANNQYGGKKAEIWQQEFKGRYAEVKLLEKELTELEELIKKPVGISRERIQGLPQEFRATQKRYNDAVAAYNELNDAANKVGLPAEYRK</sequence>
<feature type="compositionally biased region" description="Low complexity" evidence="1">
    <location>
        <begin position="105"/>
        <end position="119"/>
    </location>
</feature>
<comment type="caution">
    <text evidence="3">The sequence shown here is derived from an EMBL/GenBank/DDBJ whole genome shotgun (WGS) entry which is preliminary data.</text>
</comment>
<name>A0ABQ6TKH3_9BACT</name>
<evidence type="ECO:0000256" key="1">
    <source>
        <dbReference type="SAM" id="MobiDB-lite"/>
    </source>
</evidence>
<protein>
    <submittedName>
        <fullName evidence="3">DUF4124 domain-containing protein</fullName>
    </submittedName>
</protein>
<evidence type="ECO:0000259" key="2">
    <source>
        <dbReference type="Pfam" id="PF13511"/>
    </source>
</evidence>
<dbReference type="Pfam" id="PF13511">
    <property type="entry name" value="DUF4124"/>
    <property type="match status" value="1"/>
</dbReference>
<feature type="region of interest" description="Disordered" evidence="1">
    <location>
        <begin position="102"/>
        <end position="135"/>
    </location>
</feature>
<accession>A0ABQ6TKH3</accession>
<reference evidence="3 4" key="1">
    <citation type="journal article" date="2020" name="Microorganisms">
        <title>Description of Three Novel Members in the Family Geobacteraceae, Oryzomonas japonicum gen. nov., sp. nov., Oryzomonas sagensis sp. nov., and Oryzomonas ruber sp. nov.</title>
        <authorList>
            <person name="Xu Z."/>
            <person name="Masuda Y."/>
            <person name="Hayakawa C."/>
            <person name="Ushijima N."/>
            <person name="Kawano K."/>
            <person name="Shiratori Y."/>
            <person name="Senoo K."/>
            <person name="Itoh H."/>
        </authorList>
    </citation>
    <scope>NUCLEOTIDE SEQUENCE [LARGE SCALE GENOMIC DNA]</scope>
    <source>
        <strain evidence="3 4">Red100</strain>
    </source>
</reference>
<proteinExistence type="predicted"/>
<evidence type="ECO:0000313" key="4">
    <source>
        <dbReference type="Proteomes" id="UP000798046"/>
    </source>
</evidence>
<gene>
    <name evidence="3" type="ORF">F6V30_16410</name>
</gene>
<dbReference type="Proteomes" id="UP000798046">
    <property type="component" value="Unassembled WGS sequence"/>
</dbReference>
<feature type="domain" description="DUF4124" evidence="2">
    <location>
        <begin position="56"/>
        <end position="107"/>
    </location>
</feature>
<organism evidence="3 4">
    <name type="scientific">Oryzomonas sagensis</name>
    <dbReference type="NCBI Taxonomy" id="2603857"/>
    <lineage>
        <taxon>Bacteria</taxon>
        <taxon>Pseudomonadati</taxon>
        <taxon>Thermodesulfobacteriota</taxon>
        <taxon>Desulfuromonadia</taxon>
        <taxon>Geobacterales</taxon>
        <taxon>Geobacteraceae</taxon>
        <taxon>Oryzomonas</taxon>
    </lineage>
</organism>
<dbReference type="EMBL" id="VZRA01000009">
    <property type="protein sequence ID" value="KAB0668367.1"/>
    <property type="molecule type" value="Genomic_DNA"/>
</dbReference>
<keyword evidence="4" id="KW-1185">Reference proteome</keyword>
<evidence type="ECO:0000313" key="3">
    <source>
        <dbReference type="EMBL" id="KAB0668367.1"/>
    </source>
</evidence>